<dbReference type="RefSeq" id="XP_015655085.1">
    <property type="nucleotide sequence ID" value="XM_015806163.1"/>
</dbReference>
<evidence type="ECO:0000259" key="2">
    <source>
        <dbReference type="Pfam" id="PF24328"/>
    </source>
</evidence>
<feature type="domain" description="DUF7498" evidence="2">
    <location>
        <begin position="253"/>
        <end position="351"/>
    </location>
</feature>
<sequence>MMSPLYYVGNLVIGGGGSVAGFEVGNAAAIGTKVVSGFCYDGDDLCRNAIVTLTGTELASVASVLVGSTAGEQAQLPCPLTGSPTARTVSCNLAPAPSVGNGVYPVTLVLSSGAKVEAGSLAVGTFLEAKGVAGWANTSGSSNYRVTGQSSDWPSTGDTWSVSGTFNPASTYSIVFYNNQKKAAIDSPGTPTCAPVKVTATTLTCTITSANGVMGMYNFLVRDSTNNALLLGSSSLPMLAVNPPLPEVTGASGDCATSSASCVNGAALTITGTNFNYRSAAYQQFFVGVTSAQRRAIQLATTAVDKKGVTLQLRTYGNVGAGSYPIFVKVQVCMMGMMSPLRFVGNLVLGAAGQTPGFNLDMPNGVTDDGEPSRSRMSGGYFAAVVFACLLGVLFLIALIALIVMVVRQRRRSRRWGMREEYLASQQYNSASGDFAMPKVQDCNTPYGAN</sequence>
<evidence type="ECO:0000259" key="1">
    <source>
        <dbReference type="Pfam" id="PF24327"/>
    </source>
</evidence>
<dbReference type="AlphaFoldDB" id="A0A0M9FVC6"/>
<evidence type="ECO:0000313" key="3">
    <source>
        <dbReference type="EMBL" id="KPA76646.1"/>
    </source>
</evidence>
<dbReference type="InterPro" id="IPR055920">
    <property type="entry name" value="DUF7497"/>
</dbReference>
<dbReference type="EMBL" id="LGTL01000019">
    <property type="protein sequence ID" value="KPA76646.1"/>
    <property type="molecule type" value="Genomic_DNA"/>
</dbReference>
<dbReference type="Proteomes" id="UP000037923">
    <property type="component" value="Unassembled WGS sequence"/>
</dbReference>
<organism evidence="3 4">
    <name type="scientific">Leptomonas pyrrhocoris</name>
    <name type="common">Firebug parasite</name>
    <dbReference type="NCBI Taxonomy" id="157538"/>
    <lineage>
        <taxon>Eukaryota</taxon>
        <taxon>Discoba</taxon>
        <taxon>Euglenozoa</taxon>
        <taxon>Kinetoplastea</taxon>
        <taxon>Metakinetoplastina</taxon>
        <taxon>Trypanosomatida</taxon>
        <taxon>Trypanosomatidae</taxon>
        <taxon>Leishmaniinae</taxon>
        <taxon>Leptomonas</taxon>
    </lineage>
</organism>
<protein>
    <submittedName>
        <fullName evidence="3">Uncharacterized protein</fullName>
    </submittedName>
</protein>
<dbReference type="Pfam" id="PF24328">
    <property type="entry name" value="DUF7498"/>
    <property type="match status" value="1"/>
</dbReference>
<gene>
    <name evidence="3" type="ORF">ABB37_07502</name>
</gene>
<comment type="caution">
    <text evidence="3">The sequence shown here is derived from an EMBL/GenBank/DDBJ whole genome shotgun (WGS) entry which is preliminary data.</text>
</comment>
<name>A0A0M9FVC6_LEPPY</name>
<feature type="domain" description="DUF7497" evidence="1">
    <location>
        <begin position="143"/>
        <end position="244"/>
    </location>
</feature>
<dbReference type="OMA" id="MMSPLYY"/>
<dbReference type="Pfam" id="PF24327">
    <property type="entry name" value="DUF7497"/>
    <property type="match status" value="1"/>
</dbReference>
<keyword evidence="4" id="KW-1185">Reference proteome</keyword>
<proteinExistence type="predicted"/>
<reference evidence="3 4" key="1">
    <citation type="submission" date="2015-07" db="EMBL/GenBank/DDBJ databases">
        <title>High-quality genome of monoxenous trypanosomatid Leptomonas pyrrhocoris.</title>
        <authorList>
            <person name="Flegontov P."/>
            <person name="Butenko A."/>
            <person name="Firsov S."/>
            <person name="Vlcek C."/>
            <person name="Logacheva M.D."/>
            <person name="Field M."/>
            <person name="Filatov D."/>
            <person name="Flegontova O."/>
            <person name="Gerasimov E."/>
            <person name="Jackson A.P."/>
            <person name="Kelly S."/>
            <person name="Opperdoes F."/>
            <person name="O'Reilly A."/>
            <person name="Votypka J."/>
            <person name="Yurchenko V."/>
            <person name="Lukes J."/>
        </authorList>
    </citation>
    <scope>NUCLEOTIDE SEQUENCE [LARGE SCALE GENOMIC DNA]</scope>
    <source>
        <strain evidence="3">H10</strain>
    </source>
</reference>
<dbReference type="GeneID" id="26907787"/>
<dbReference type="VEuPathDB" id="TriTrypDB:LpyrH10_19_0530"/>
<dbReference type="OrthoDB" id="262776at2759"/>
<accession>A0A0M9FVC6</accession>
<dbReference type="InterPro" id="IPR055921">
    <property type="entry name" value="DUF7498"/>
</dbReference>
<evidence type="ECO:0000313" key="4">
    <source>
        <dbReference type="Proteomes" id="UP000037923"/>
    </source>
</evidence>